<dbReference type="Gene3D" id="3.40.50.720">
    <property type="entry name" value="NAD(P)-binding Rossmann-like Domain"/>
    <property type="match status" value="1"/>
</dbReference>
<dbReference type="EMBL" id="CP021965">
    <property type="protein sequence ID" value="AWV36116.1"/>
    <property type="molecule type" value="Genomic_DNA"/>
</dbReference>
<name>A0AAD0KN08_9BACL</name>
<evidence type="ECO:0000256" key="1">
    <source>
        <dbReference type="ARBA" id="ARBA00007637"/>
    </source>
</evidence>
<accession>A0AAD0KN08</accession>
<evidence type="ECO:0000313" key="4">
    <source>
        <dbReference type="EMBL" id="OME14993.1"/>
    </source>
</evidence>
<evidence type="ECO:0000259" key="2">
    <source>
        <dbReference type="Pfam" id="PF01370"/>
    </source>
</evidence>
<evidence type="ECO:0000313" key="5">
    <source>
        <dbReference type="Proteomes" id="UP000187323"/>
    </source>
</evidence>
<gene>
    <name evidence="4" type="ORF">BSK47_22255</name>
    <name evidence="3" type="ORF">CD191_27875</name>
</gene>
<reference evidence="3 6" key="2">
    <citation type="submission" date="2017-06" db="EMBL/GenBank/DDBJ databases">
        <title>Complete genome sequence of Paenibacillus odorifer CBA7130.</title>
        <authorList>
            <person name="Nam Y.-D."/>
            <person name="Kang J."/>
            <person name="Chung W.-H."/>
        </authorList>
    </citation>
    <scope>NUCLEOTIDE SEQUENCE [LARGE SCALE GENOMIC DNA]</scope>
    <source>
        <strain evidence="3 6">CBA7130</strain>
    </source>
</reference>
<dbReference type="PANTHER" id="PTHR43000">
    <property type="entry name" value="DTDP-D-GLUCOSE 4,6-DEHYDRATASE-RELATED"/>
    <property type="match status" value="1"/>
</dbReference>
<dbReference type="InterPro" id="IPR036291">
    <property type="entry name" value="NAD(P)-bd_dom_sf"/>
</dbReference>
<dbReference type="Proteomes" id="UP000187323">
    <property type="component" value="Unassembled WGS sequence"/>
</dbReference>
<dbReference type="Proteomes" id="UP000249163">
    <property type="component" value="Chromosome"/>
</dbReference>
<protein>
    <submittedName>
        <fullName evidence="3">NAD-dependent dehydratase</fullName>
    </submittedName>
</protein>
<proteinExistence type="inferred from homology"/>
<dbReference type="InterPro" id="IPR001509">
    <property type="entry name" value="Epimerase_deHydtase"/>
</dbReference>
<sequence>MKKIIVTGANGFIGSHVLNELAVKEDQIYAITSSLVNKKNTDKITWLKVDLLNDDQMREMFTLINSPTHLLHLAWDTTPGQYWNSSANFKWLKASLSLFDMFCSLGGKRIVGVGSCAEYDLSQGICSELETPLNYNSIYGSSKNSLFHMLMSYQKHYGVSSAWARVFYLYGPREHELRLVPSVILSLLKGEQAKCTHGQQIRDYLYVKDAAKALVNVLDSEISGPINIGSGKPIRLHEIVSNIADILNKKELIQLNAIPASVDEPEIVLANVERLRENIDWSPSVTLLQGIYETVEWWQSYLFGGKNGDEK</sequence>
<dbReference type="RefSeq" id="WP_076137244.1">
    <property type="nucleotide sequence ID" value="NZ_CP021965.1"/>
</dbReference>
<reference evidence="4 5" key="1">
    <citation type="submission" date="2016-10" db="EMBL/GenBank/DDBJ databases">
        <title>Paenibacillus species isolates.</title>
        <authorList>
            <person name="Beno S.M."/>
        </authorList>
    </citation>
    <scope>NUCLEOTIDE SEQUENCE [LARGE SCALE GENOMIC DNA]</scope>
    <source>
        <strain evidence="4 5">FSL H7-0918</strain>
    </source>
</reference>
<dbReference type="AlphaFoldDB" id="A0AAD0KN08"/>
<feature type="domain" description="NAD-dependent epimerase/dehydratase" evidence="2">
    <location>
        <begin position="4"/>
        <end position="229"/>
    </location>
</feature>
<dbReference type="EMBL" id="MPTO01000023">
    <property type="protein sequence ID" value="OME14993.1"/>
    <property type="molecule type" value="Genomic_DNA"/>
</dbReference>
<organism evidence="3 6">
    <name type="scientific">Paenibacillus odorifer</name>
    <dbReference type="NCBI Taxonomy" id="189426"/>
    <lineage>
        <taxon>Bacteria</taxon>
        <taxon>Bacillati</taxon>
        <taxon>Bacillota</taxon>
        <taxon>Bacilli</taxon>
        <taxon>Bacillales</taxon>
        <taxon>Paenibacillaceae</taxon>
        <taxon>Paenibacillus</taxon>
    </lineage>
</organism>
<dbReference type="Gene3D" id="3.90.25.10">
    <property type="entry name" value="UDP-galactose 4-epimerase, domain 1"/>
    <property type="match status" value="1"/>
</dbReference>
<evidence type="ECO:0000313" key="3">
    <source>
        <dbReference type="EMBL" id="AWV36116.1"/>
    </source>
</evidence>
<dbReference type="SUPFAM" id="SSF51735">
    <property type="entry name" value="NAD(P)-binding Rossmann-fold domains"/>
    <property type="match status" value="1"/>
</dbReference>
<dbReference type="Pfam" id="PF01370">
    <property type="entry name" value="Epimerase"/>
    <property type="match status" value="1"/>
</dbReference>
<evidence type="ECO:0000313" key="6">
    <source>
        <dbReference type="Proteomes" id="UP000249163"/>
    </source>
</evidence>
<comment type="similarity">
    <text evidence="1">Belongs to the NAD(P)-dependent epimerase/dehydratase family.</text>
</comment>